<sequence length="188" mass="22184">MEKALKYMLFLSCCLIFSQVQAQFKTWPVINLFYKNQFDHKGYHHGRWIFQTGEISENEMMKTKGRYKHGYLLGKWKTRSADKKLRKLEIGSLVEGKNLIQTTEYHANGQIFKKGIALLDRSGKSTRYYYTQKWQYYNEDGSRNKTVLYEEGWPVKTTFADWTVVISEAPPKTKFYKPGEKQNPPVVQ</sequence>
<proteinExistence type="predicted"/>
<evidence type="ECO:0008006" key="4">
    <source>
        <dbReference type="Google" id="ProtNLM"/>
    </source>
</evidence>
<organism evidence="2 3">
    <name type="scientific">Rufibacter latericius</name>
    <dbReference type="NCBI Taxonomy" id="2487040"/>
    <lineage>
        <taxon>Bacteria</taxon>
        <taxon>Pseudomonadati</taxon>
        <taxon>Bacteroidota</taxon>
        <taxon>Cytophagia</taxon>
        <taxon>Cytophagales</taxon>
        <taxon>Hymenobacteraceae</taxon>
        <taxon>Rufibacter</taxon>
    </lineage>
</organism>
<evidence type="ECO:0000313" key="2">
    <source>
        <dbReference type="EMBL" id="RNI30559.1"/>
    </source>
</evidence>
<gene>
    <name evidence="2" type="ORF">EFB08_04710</name>
</gene>
<dbReference type="AlphaFoldDB" id="A0A3M9MYE7"/>
<feature type="signal peptide" evidence="1">
    <location>
        <begin position="1"/>
        <end position="22"/>
    </location>
</feature>
<keyword evidence="3" id="KW-1185">Reference proteome</keyword>
<reference evidence="2 3" key="1">
    <citation type="submission" date="2018-11" db="EMBL/GenBank/DDBJ databases">
        <title>Rufibacter latericius sp. nov., isolated from water in Baiyang Lake.</title>
        <authorList>
            <person name="Yang Y."/>
        </authorList>
    </citation>
    <scope>NUCLEOTIDE SEQUENCE [LARGE SCALE GENOMIC DNA]</scope>
    <source>
        <strain evidence="2 3">R-22-1c-1</strain>
    </source>
</reference>
<protein>
    <recommendedName>
        <fullName evidence="4">Toxin-antitoxin system YwqK family antitoxin</fullName>
    </recommendedName>
</protein>
<feature type="chain" id="PRO_5018203918" description="Toxin-antitoxin system YwqK family antitoxin" evidence="1">
    <location>
        <begin position="23"/>
        <end position="188"/>
    </location>
</feature>
<accession>A0A3M9MYE7</accession>
<dbReference type="Proteomes" id="UP000272117">
    <property type="component" value="Unassembled WGS sequence"/>
</dbReference>
<dbReference type="EMBL" id="RJJD01000002">
    <property type="protein sequence ID" value="RNI30559.1"/>
    <property type="molecule type" value="Genomic_DNA"/>
</dbReference>
<evidence type="ECO:0000256" key="1">
    <source>
        <dbReference type="SAM" id="SignalP"/>
    </source>
</evidence>
<name>A0A3M9MYE7_9BACT</name>
<comment type="caution">
    <text evidence="2">The sequence shown here is derived from an EMBL/GenBank/DDBJ whole genome shotgun (WGS) entry which is preliminary data.</text>
</comment>
<keyword evidence="1" id="KW-0732">Signal</keyword>
<evidence type="ECO:0000313" key="3">
    <source>
        <dbReference type="Proteomes" id="UP000272117"/>
    </source>
</evidence>
<dbReference type="Gene3D" id="3.90.930.1">
    <property type="match status" value="1"/>
</dbReference>